<dbReference type="Proteomes" id="UP000427373">
    <property type="component" value="Chromosome"/>
</dbReference>
<dbReference type="OrthoDB" id="10073at2157"/>
<dbReference type="RefSeq" id="WP_156014630.1">
    <property type="nucleotide sequence ID" value="NZ_AP031374.1"/>
</dbReference>
<dbReference type="KEGG" id="soh:D1869_07960"/>
<dbReference type="Gene3D" id="3.30.930.10">
    <property type="entry name" value="Bira Bifunctional Protein, Domain 2"/>
    <property type="match status" value="1"/>
</dbReference>
<keyword evidence="16" id="KW-1185">Reference proteome</keyword>
<dbReference type="Gene3D" id="3.30.56.10">
    <property type="match status" value="2"/>
</dbReference>
<dbReference type="HAMAP" id="MF_00284">
    <property type="entry name" value="Phe_tRNA_synth_beta2"/>
    <property type="match status" value="1"/>
</dbReference>
<evidence type="ECO:0000256" key="8">
    <source>
        <dbReference type="ARBA" id="ARBA00022840"/>
    </source>
</evidence>
<evidence type="ECO:0000256" key="9">
    <source>
        <dbReference type="ARBA" id="ARBA00022842"/>
    </source>
</evidence>
<reference evidence="15 16" key="1">
    <citation type="submission" date="2019-10" db="EMBL/GenBank/DDBJ databases">
        <title>Genome Sequences from Six Type Strain Members of the Archaeal Family Sulfolobaceae: Acidianus ambivalens, Acidianus infernus, Metallosphaera prunae, Stygiolobus azoricus, Sulfolobus metallicus, and Sulfurisphaera ohwakuensis.</title>
        <authorList>
            <person name="Counts J.A."/>
            <person name="Kelly R.M."/>
        </authorList>
    </citation>
    <scope>NUCLEOTIDE SEQUENCE [LARGE SCALE GENOMIC DNA]</scope>
    <source>
        <strain evidence="15 16">TA-1</strain>
    </source>
</reference>
<proteinExistence type="inferred from homology"/>
<evidence type="ECO:0000256" key="7">
    <source>
        <dbReference type="ARBA" id="ARBA00022741"/>
    </source>
</evidence>
<dbReference type="InterPro" id="IPR045060">
    <property type="entry name" value="Phe-tRNA-ligase_IIc_bsu"/>
</dbReference>
<dbReference type="SUPFAM" id="SSF55681">
    <property type="entry name" value="Class II aaRS and biotin synthetases"/>
    <property type="match status" value="1"/>
</dbReference>
<keyword evidence="11 12" id="KW-0030">Aminoacyl-tRNA synthetase</keyword>
<dbReference type="Pfam" id="PF03484">
    <property type="entry name" value="B5"/>
    <property type="match status" value="1"/>
</dbReference>
<evidence type="ECO:0000256" key="2">
    <source>
        <dbReference type="ARBA" id="ARBA00004496"/>
    </source>
</evidence>
<evidence type="ECO:0000256" key="3">
    <source>
        <dbReference type="ARBA" id="ARBA00007438"/>
    </source>
</evidence>
<feature type="binding site" evidence="12">
    <location>
        <position position="327"/>
    </location>
    <ligand>
        <name>Mg(2+)</name>
        <dbReference type="ChEBI" id="CHEBI:18420"/>
        <note>shared with alpha subunit</note>
    </ligand>
</feature>
<gene>
    <name evidence="12" type="primary">pheT</name>
    <name evidence="15" type="ORF">D1869_07960</name>
    <name evidence="14" type="ORF">HNQ62_000137</name>
</gene>
<keyword evidence="10 12" id="KW-0648">Protein biosynthesis</keyword>
<evidence type="ECO:0000259" key="13">
    <source>
        <dbReference type="PROSITE" id="PS51483"/>
    </source>
</evidence>
<organism evidence="15 16">
    <name type="scientific">Sulfurisphaera ohwakuensis</name>
    <dbReference type="NCBI Taxonomy" id="69656"/>
    <lineage>
        <taxon>Archaea</taxon>
        <taxon>Thermoproteota</taxon>
        <taxon>Thermoprotei</taxon>
        <taxon>Sulfolobales</taxon>
        <taxon>Sulfolobaceae</taxon>
        <taxon>Sulfurisphaera</taxon>
    </lineage>
</organism>
<evidence type="ECO:0000313" key="14">
    <source>
        <dbReference type="EMBL" id="MBB5252419.1"/>
    </source>
</evidence>
<keyword evidence="5 12" id="KW-0436">Ligase</keyword>
<dbReference type="InterPro" id="IPR005146">
    <property type="entry name" value="B3/B4_tRNA-bd"/>
</dbReference>
<dbReference type="SUPFAM" id="SSF46955">
    <property type="entry name" value="Putative DNA-binding domain"/>
    <property type="match status" value="2"/>
</dbReference>
<dbReference type="PANTHER" id="PTHR10947">
    <property type="entry name" value="PHENYLALANYL-TRNA SYNTHETASE BETA CHAIN AND LEUCINE-RICH REPEAT-CONTAINING PROTEIN 47"/>
    <property type="match status" value="1"/>
</dbReference>
<evidence type="ECO:0000256" key="10">
    <source>
        <dbReference type="ARBA" id="ARBA00022917"/>
    </source>
</evidence>
<accession>A0A650CH88</accession>
<reference evidence="14 17" key="2">
    <citation type="submission" date="2020-08" db="EMBL/GenBank/DDBJ databases">
        <title>Genomic Encyclopedia of Type Strains, Phase IV (KMG-IV): sequencing the most valuable type-strain genomes for metagenomic binning, comparative biology and taxonomic classification.</title>
        <authorList>
            <person name="Goeker M."/>
        </authorList>
    </citation>
    <scope>NUCLEOTIDE SEQUENCE [LARGE SCALE GENOMIC DNA]</scope>
    <source>
        <strain evidence="14 17">DSM 12421</strain>
    </source>
</reference>
<sequence length="540" mass="61578">MPTINIYKWRLLNELKISETQLEDLLFNLKSEMKPIDQDHIEIEINNDRPDLLFVYGIIRSIKGLLKKELGEPRYSVKDTDYVFEIKEVPSRPYALAAVVEDIKFDDELLKELIQFQEKLHITVGRKRKKIAIGLHDLKKIDSKHIIYTTVNLDYKFIPLNSDKEMSVREILESTPQGKEYGNISLLDGKMPAIMQDDGQILSLPPVINSEKTRINTKTQSLFIDVTGTSLDTVIFTLDVIVTNLAEMGGKIGRIKVISPYVDKSPLLQHKSIKITAEYINKILGTNLNKNEIIEYLKMARFDVNDLGKEIEVIIPPYRNDILSQIDITEEVAITYGYNNLSPSPYKIEKMGSLSNRTKLIRILRDLSIGGGFTEIFTFTLINESFLLGDFVKILNPITVDYNSVRNSLLPSILIFLSKNQHARMPIRVFEIGDVVIRNENTETGYSNKLNAAYAIMNSRVSFEELQAPLHEILNSLGINLVYKRDTHPLFIEGRIASIHANNKKIGIIGEVNPNILEKLGIEYPIVMSEIYLDEIKDIL</sequence>
<comment type="subunit">
    <text evidence="12">Tetramer of two alpha and two beta subunits.</text>
</comment>
<dbReference type="GO" id="GO:0006432">
    <property type="term" value="P:phenylalanyl-tRNA aminoacylation"/>
    <property type="evidence" value="ECO:0007669"/>
    <property type="project" value="UniProtKB-UniRule"/>
</dbReference>
<feature type="binding site" evidence="12">
    <location>
        <position position="331"/>
    </location>
    <ligand>
        <name>Mg(2+)</name>
        <dbReference type="ChEBI" id="CHEBI:18420"/>
        <note>shared with alpha subunit</note>
    </ligand>
</feature>
<evidence type="ECO:0000256" key="6">
    <source>
        <dbReference type="ARBA" id="ARBA00022723"/>
    </source>
</evidence>
<evidence type="ECO:0000256" key="4">
    <source>
        <dbReference type="ARBA" id="ARBA00022490"/>
    </source>
</evidence>
<evidence type="ECO:0000256" key="12">
    <source>
        <dbReference type="HAMAP-Rule" id="MF_00284"/>
    </source>
</evidence>
<dbReference type="GO" id="GO:0003723">
    <property type="term" value="F:RNA binding"/>
    <property type="evidence" value="ECO:0007669"/>
    <property type="project" value="InterPro"/>
</dbReference>
<comment type="catalytic activity">
    <reaction evidence="12">
        <text>tRNA(Phe) + L-phenylalanine + ATP = L-phenylalanyl-tRNA(Phe) + AMP + diphosphate + H(+)</text>
        <dbReference type="Rhea" id="RHEA:19413"/>
        <dbReference type="Rhea" id="RHEA-COMP:9668"/>
        <dbReference type="Rhea" id="RHEA-COMP:9699"/>
        <dbReference type="ChEBI" id="CHEBI:15378"/>
        <dbReference type="ChEBI" id="CHEBI:30616"/>
        <dbReference type="ChEBI" id="CHEBI:33019"/>
        <dbReference type="ChEBI" id="CHEBI:58095"/>
        <dbReference type="ChEBI" id="CHEBI:78442"/>
        <dbReference type="ChEBI" id="CHEBI:78531"/>
        <dbReference type="ChEBI" id="CHEBI:456215"/>
        <dbReference type="EC" id="6.1.1.20"/>
    </reaction>
</comment>
<keyword evidence="7 12" id="KW-0547">Nucleotide-binding</keyword>
<keyword evidence="4 12" id="KW-0963">Cytoplasm</keyword>
<keyword evidence="9 12" id="KW-0460">Magnesium</keyword>
<dbReference type="SMART" id="SM00873">
    <property type="entry name" value="B3_4"/>
    <property type="match status" value="1"/>
</dbReference>
<evidence type="ECO:0000313" key="15">
    <source>
        <dbReference type="EMBL" id="QGR17126.1"/>
    </source>
</evidence>
<evidence type="ECO:0000313" key="16">
    <source>
        <dbReference type="Proteomes" id="UP000427373"/>
    </source>
</evidence>
<dbReference type="PANTHER" id="PTHR10947:SF0">
    <property type="entry name" value="PHENYLALANINE--TRNA LIGASE BETA SUBUNIT"/>
    <property type="match status" value="1"/>
</dbReference>
<dbReference type="InterPro" id="IPR041616">
    <property type="entry name" value="PheRS_beta_core"/>
</dbReference>
<keyword evidence="6 12" id="KW-0479">Metal-binding</keyword>
<dbReference type="EMBL" id="CP045484">
    <property type="protein sequence ID" value="QGR17126.1"/>
    <property type="molecule type" value="Genomic_DNA"/>
</dbReference>
<comment type="subcellular location">
    <subcellularLocation>
        <location evidence="2 12">Cytoplasm</location>
    </subcellularLocation>
</comment>
<dbReference type="EMBL" id="JACHFY010000001">
    <property type="protein sequence ID" value="MBB5252419.1"/>
    <property type="molecule type" value="Genomic_DNA"/>
</dbReference>
<dbReference type="SMART" id="SM00874">
    <property type="entry name" value="B5"/>
    <property type="match status" value="1"/>
</dbReference>
<keyword evidence="8 12" id="KW-0067">ATP-binding</keyword>
<dbReference type="EC" id="6.1.1.20" evidence="12"/>
<dbReference type="NCBIfam" id="TIGR00471">
    <property type="entry name" value="pheT_arch"/>
    <property type="match status" value="1"/>
</dbReference>
<dbReference type="InterPro" id="IPR045864">
    <property type="entry name" value="aa-tRNA-synth_II/BPL/LPL"/>
</dbReference>
<feature type="domain" description="B5" evidence="13">
    <location>
        <begin position="268"/>
        <end position="343"/>
    </location>
</feature>
<feature type="binding site" evidence="12">
    <location>
        <position position="330"/>
    </location>
    <ligand>
        <name>Mg(2+)</name>
        <dbReference type="ChEBI" id="CHEBI:18420"/>
        <note>shared with alpha subunit</note>
    </ligand>
</feature>
<name>A0A650CH88_SULOH</name>
<feature type="binding site" evidence="12">
    <location>
        <position position="321"/>
    </location>
    <ligand>
        <name>Mg(2+)</name>
        <dbReference type="ChEBI" id="CHEBI:18420"/>
        <note>shared with alpha subunit</note>
    </ligand>
</feature>
<dbReference type="Proteomes" id="UP000582213">
    <property type="component" value="Unassembled WGS sequence"/>
</dbReference>
<dbReference type="Pfam" id="PF17759">
    <property type="entry name" value="tRNA_synthFbeta"/>
    <property type="match status" value="1"/>
</dbReference>
<dbReference type="InterPro" id="IPR004531">
    <property type="entry name" value="Phe-tRNA-synth_IIc_bsu_arc_euk"/>
</dbReference>
<protein>
    <recommendedName>
        <fullName evidence="12">Phenylalanine--tRNA ligase beta subunit</fullName>
        <ecNumber evidence="12">6.1.1.20</ecNumber>
    </recommendedName>
    <alternativeName>
        <fullName evidence="12">Phenylalanyl-tRNA synthetase beta subunit</fullName>
        <shortName evidence="12">PheRS</shortName>
    </alternativeName>
</protein>
<dbReference type="GO" id="GO:0000287">
    <property type="term" value="F:magnesium ion binding"/>
    <property type="evidence" value="ECO:0007669"/>
    <property type="project" value="InterPro"/>
</dbReference>
<dbReference type="InterPro" id="IPR022918">
    <property type="entry name" value="Phe_tRNA_ligase_beta2_arc"/>
</dbReference>
<dbReference type="GO" id="GO:0005524">
    <property type="term" value="F:ATP binding"/>
    <property type="evidence" value="ECO:0007669"/>
    <property type="project" value="UniProtKB-UniRule"/>
</dbReference>
<dbReference type="GO" id="GO:0009328">
    <property type="term" value="C:phenylalanine-tRNA ligase complex"/>
    <property type="evidence" value="ECO:0007669"/>
    <property type="project" value="TreeGrafter"/>
</dbReference>
<dbReference type="InterPro" id="IPR005147">
    <property type="entry name" value="tRNA_synthase_B5-dom"/>
</dbReference>
<evidence type="ECO:0000256" key="11">
    <source>
        <dbReference type="ARBA" id="ARBA00023146"/>
    </source>
</evidence>
<evidence type="ECO:0000313" key="17">
    <source>
        <dbReference type="Proteomes" id="UP000582213"/>
    </source>
</evidence>
<dbReference type="GO" id="GO:0004826">
    <property type="term" value="F:phenylalanine-tRNA ligase activity"/>
    <property type="evidence" value="ECO:0007669"/>
    <property type="project" value="UniProtKB-UniRule"/>
</dbReference>
<comment type="similarity">
    <text evidence="3 12">Belongs to the phenylalanyl-tRNA synthetase beta subunit family. Type 2 subfamily.</text>
</comment>
<dbReference type="CDD" id="cd00769">
    <property type="entry name" value="PheRS_beta_core"/>
    <property type="match status" value="1"/>
</dbReference>
<dbReference type="AlphaFoldDB" id="A0A650CH88"/>
<dbReference type="InterPro" id="IPR009061">
    <property type="entry name" value="DNA-bd_dom_put_sf"/>
</dbReference>
<dbReference type="Gene3D" id="3.50.40.10">
    <property type="entry name" value="Phenylalanyl-trna Synthetase, Chain B, domain 3"/>
    <property type="match status" value="1"/>
</dbReference>
<dbReference type="InterPro" id="IPR020825">
    <property type="entry name" value="Phe-tRNA_synthase-like_B3/B4"/>
</dbReference>
<evidence type="ECO:0000256" key="1">
    <source>
        <dbReference type="ARBA" id="ARBA00001946"/>
    </source>
</evidence>
<comment type="cofactor">
    <cofactor evidence="1 12">
        <name>Mg(2+)</name>
        <dbReference type="ChEBI" id="CHEBI:18420"/>
    </cofactor>
</comment>
<evidence type="ECO:0000256" key="5">
    <source>
        <dbReference type="ARBA" id="ARBA00022598"/>
    </source>
</evidence>
<dbReference type="GeneID" id="95642364"/>
<dbReference type="PROSITE" id="PS51483">
    <property type="entry name" value="B5"/>
    <property type="match status" value="1"/>
</dbReference>